<proteinExistence type="predicted"/>
<evidence type="ECO:0000313" key="2">
    <source>
        <dbReference type="WBParaSite" id="ES5_v2.g4740.t1"/>
    </source>
</evidence>
<evidence type="ECO:0000313" key="1">
    <source>
        <dbReference type="Proteomes" id="UP000887579"/>
    </source>
</evidence>
<dbReference type="Proteomes" id="UP000887579">
    <property type="component" value="Unplaced"/>
</dbReference>
<protein>
    <submittedName>
        <fullName evidence="2">Uncharacterized protein</fullName>
    </submittedName>
</protein>
<dbReference type="WBParaSite" id="ES5_v2.g4740.t1">
    <property type="protein sequence ID" value="ES5_v2.g4740.t1"/>
    <property type="gene ID" value="ES5_v2.g4740"/>
</dbReference>
<accession>A0AC34GNB0</accession>
<organism evidence="1 2">
    <name type="scientific">Panagrolaimus sp. ES5</name>
    <dbReference type="NCBI Taxonomy" id="591445"/>
    <lineage>
        <taxon>Eukaryota</taxon>
        <taxon>Metazoa</taxon>
        <taxon>Ecdysozoa</taxon>
        <taxon>Nematoda</taxon>
        <taxon>Chromadorea</taxon>
        <taxon>Rhabditida</taxon>
        <taxon>Tylenchina</taxon>
        <taxon>Panagrolaimomorpha</taxon>
        <taxon>Panagrolaimoidea</taxon>
        <taxon>Panagrolaimidae</taxon>
        <taxon>Panagrolaimus</taxon>
    </lineage>
</organism>
<reference evidence="2" key="1">
    <citation type="submission" date="2022-11" db="UniProtKB">
        <authorList>
            <consortium name="WormBaseParasite"/>
        </authorList>
    </citation>
    <scope>IDENTIFICATION</scope>
</reference>
<name>A0AC34GNB0_9BILA</name>
<sequence length="240" mass="26105">MATKGDCPKFIGDTTTGNQYANLNLNQNYRHGCKESFGSKSVTADSRKVTNYGKKAVPKLSNFDNSHAKKDLSSWNKSNKCLSSRFLDLDCGIPGEKDEIKEAKDSSINNSSTLSLNIASYEATNDILNNENECLEKKGAKSAFSKTCTNAKQLFAGSPSLNQNIFEFPRQQENEDVSTPETAQFKASQKLLNPNTMHQDIANAAPMNIDPPMINTTTRITAAATINTSAMINSSQSSVG</sequence>